<dbReference type="CDD" id="cd20625">
    <property type="entry name" value="CYP164-like"/>
    <property type="match status" value="1"/>
</dbReference>
<keyword evidence="3" id="KW-1185">Reference proteome</keyword>
<dbReference type="EMBL" id="JASNGB010000229">
    <property type="protein sequence ID" value="MDL2345567.1"/>
    <property type="molecule type" value="Genomic_DNA"/>
</dbReference>
<gene>
    <name evidence="2" type="ORF">QOL99_15630</name>
</gene>
<dbReference type="Gene3D" id="1.10.630.10">
    <property type="entry name" value="Cytochrome P450"/>
    <property type="match status" value="1"/>
</dbReference>
<evidence type="ECO:0000313" key="3">
    <source>
        <dbReference type="Proteomes" id="UP001302059"/>
    </source>
</evidence>
<evidence type="ECO:0000313" key="2">
    <source>
        <dbReference type="EMBL" id="MDL2345567.1"/>
    </source>
</evidence>
<comment type="similarity">
    <text evidence="1">Belongs to the cytochrome P450 family.</text>
</comment>
<proteinExistence type="inferred from homology"/>
<evidence type="ECO:0000256" key="1">
    <source>
        <dbReference type="ARBA" id="ARBA00010617"/>
    </source>
</evidence>
<dbReference type="PRINTS" id="PR00359">
    <property type="entry name" value="BP450"/>
</dbReference>
<protein>
    <submittedName>
        <fullName evidence="2">Cytochrome P450</fullName>
    </submittedName>
</protein>
<dbReference type="PANTHER" id="PTHR46696">
    <property type="entry name" value="P450, PUTATIVE (EUROFUNG)-RELATED"/>
    <property type="match status" value="1"/>
</dbReference>
<comment type="caution">
    <text evidence="2">The sequence shown here is derived from an EMBL/GenBank/DDBJ whole genome shotgun (WGS) entry which is preliminary data.</text>
</comment>
<dbReference type="SUPFAM" id="SSF48264">
    <property type="entry name" value="Cytochrome P450"/>
    <property type="match status" value="1"/>
</dbReference>
<accession>A0ABT7JKH8</accession>
<organism evidence="2 3">
    <name type="scientific">Deinococcus rhizophilus</name>
    <dbReference type="NCBI Taxonomy" id="3049544"/>
    <lineage>
        <taxon>Bacteria</taxon>
        <taxon>Thermotogati</taxon>
        <taxon>Deinococcota</taxon>
        <taxon>Deinococci</taxon>
        <taxon>Deinococcales</taxon>
        <taxon>Deinococcaceae</taxon>
        <taxon>Deinococcus</taxon>
    </lineage>
</organism>
<dbReference type="InterPro" id="IPR001128">
    <property type="entry name" value="Cyt_P450"/>
</dbReference>
<sequence>MTTPQAAAAAVLQGYWQGTHFEDPPPYLDRARSMSPVLYDPASGMALLTGHAAAGAALKSPHVRTGKYDGDPSFASSEAARLMAPMMLFHDGASHTRLRSLAQRAFTPRVLEESREFVSGLTDTLLDGAVRQADANGGEVDAVAALAVPLPVAVIVEMLGLSGTDADRFKTWAGSVADLIGGLNVPPERWAQVEADAGAMRSYFRTLADDLRASPRPGLLSALAAAEDGGERLSGDELLANAVLLLVAGHETTSNLLSGSLLALHGWPEERAWLAEDPAGRMGNAVEELLRFLSPVQGTARFTTAPLTLEGTALPPGLPLLVSLAGANRDPAVYPDPHTLRLSRENARTHLAFAAGAHYCLGAGLARMEAAVFLTRFLARFPGYRVPGQTLAYLPNLTLRGLRALRVAL</sequence>
<dbReference type="Pfam" id="PF00067">
    <property type="entry name" value="p450"/>
    <property type="match status" value="1"/>
</dbReference>
<dbReference type="PANTHER" id="PTHR46696:SF1">
    <property type="entry name" value="CYTOCHROME P450 YJIB-RELATED"/>
    <property type="match status" value="1"/>
</dbReference>
<dbReference type="PRINTS" id="PR00385">
    <property type="entry name" value="P450"/>
</dbReference>
<dbReference type="InterPro" id="IPR036396">
    <property type="entry name" value="Cyt_P450_sf"/>
</dbReference>
<dbReference type="InterPro" id="IPR002397">
    <property type="entry name" value="Cyt_P450_B"/>
</dbReference>
<dbReference type="RefSeq" id="WP_285525176.1">
    <property type="nucleotide sequence ID" value="NZ_JASNGB010000229.1"/>
</dbReference>
<reference evidence="2 3" key="1">
    <citation type="submission" date="2023-05" db="EMBL/GenBank/DDBJ databases">
        <authorList>
            <person name="Gao F."/>
        </authorList>
    </citation>
    <scope>NUCLEOTIDE SEQUENCE [LARGE SCALE GENOMIC DNA]</scope>
    <source>
        <strain evidence="2 3">MIMF12</strain>
    </source>
</reference>
<dbReference type="Proteomes" id="UP001302059">
    <property type="component" value="Unassembled WGS sequence"/>
</dbReference>
<name>A0ABT7JKH8_9DEIO</name>